<evidence type="ECO:0000256" key="8">
    <source>
        <dbReference type="PROSITE-ProRule" id="PRU00169"/>
    </source>
</evidence>
<feature type="domain" description="Response regulatory" evidence="10">
    <location>
        <begin position="3"/>
        <end position="120"/>
    </location>
</feature>
<dbReference type="SMART" id="SM00448">
    <property type="entry name" value="REC"/>
    <property type="match status" value="1"/>
</dbReference>
<dbReference type="Proteomes" id="UP001285921">
    <property type="component" value="Unassembled WGS sequence"/>
</dbReference>
<keyword evidence="12" id="KW-1185">Reference proteome</keyword>
<dbReference type="InterPro" id="IPR001789">
    <property type="entry name" value="Sig_transdc_resp-reg_receiver"/>
</dbReference>
<protein>
    <submittedName>
        <fullName evidence="11">AraC family transcriptional regulator</fullName>
    </submittedName>
</protein>
<keyword evidence="7" id="KW-0804">Transcription</keyword>
<dbReference type="Pfam" id="PF17853">
    <property type="entry name" value="GGDEF_2"/>
    <property type="match status" value="1"/>
</dbReference>
<keyword evidence="6" id="KW-0238">DNA-binding</keyword>
<dbReference type="InterPro" id="IPR009057">
    <property type="entry name" value="Homeodomain-like_sf"/>
</dbReference>
<dbReference type="Pfam" id="PF12833">
    <property type="entry name" value="HTH_18"/>
    <property type="match status" value="1"/>
</dbReference>
<dbReference type="PROSITE" id="PS00041">
    <property type="entry name" value="HTH_ARAC_FAMILY_1"/>
    <property type="match status" value="1"/>
</dbReference>
<dbReference type="InterPro" id="IPR018060">
    <property type="entry name" value="HTH_AraC"/>
</dbReference>
<keyword evidence="5" id="KW-0805">Transcription regulation</keyword>
<dbReference type="Gene3D" id="3.40.50.2300">
    <property type="match status" value="1"/>
</dbReference>
<dbReference type="SMART" id="SM00342">
    <property type="entry name" value="HTH_ARAC"/>
    <property type="match status" value="1"/>
</dbReference>
<gene>
    <name evidence="11" type="ORF">PghCCS26_44640</name>
</gene>
<dbReference type="SUPFAM" id="SSF52172">
    <property type="entry name" value="CheY-like"/>
    <property type="match status" value="1"/>
</dbReference>
<keyword evidence="3 8" id="KW-0597">Phosphoprotein</keyword>
<keyword evidence="4" id="KW-0902">Two-component regulatory system</keyword>
<evidence type="ECO:0000256" key="2">
    <source>
        <dbReference type="ARBA" id="ARBA00022490"/>
    </source>
</evidence>
<comment type="subcellular location">
    <subcellularLocation>
        <location evidence="1">Cytoplasm</location>
    </subcellularLocation>
</comment>
<evidence type="ECO:0000256" key="1">
    <source>
        <dbReference type="ARBA" id="ARBA00004496"/>
    </source>
</evidence>
<dbReference type="InterPro" id="IPR011006">
    <property type="entry name" value="CheY-like_superfamily"/>
</dbReference>
<dbReference type="PROSITE" id="PS01124">
    <property type="entry name" value="HTH_ARAC_FAMILY_2"/>
    <property type="match status" value="1"/>
</dbReference>
<evidence type="ECO:0000313" key="11">
    <source>
        <dbReference type="EMBL" id="GMK47334.1"/>
    </source>
</evidence>
<proteinExistence type="predicted"/>
<comment type="caution">
    <text evidence="11">The sequence shown here is derived from an EMBL/GenBank/DDBJ whole genome shotgun (WGS) entry which is preliminary data.</text>
</comment>
<dbReference type="RefSeq" id="WP_317981316.1">
    <property type="nucleotide sequence ID" value="NZ_BTCL01000019.1"/>
</dbReference>
<dbReference type="Gene3D" id="1.10.10.60">
    <property type="entry name" value="Homeodomain-like"/>
    <property type="match status" value="2"/>
</dbReference>
<evidence type="ECO:0000313" key="12">
    <source>
        <dbReference type="Proteomes" id="UP001285921"/>
    </source>
</evidence>
<evidence type="ECO:0000256" key="4">
    <source>
        <dbReference type="ARBA" id="ARBA00023012"/>
    </source>
</evidence>
<dbReference type="InterPro" id="IPR041522">
    <property type="entry name" value="CdaR_GGDEF"/>
</dbReference>
<evidence type="ECO:0000256" key="6">
    <source>
        <dbReference type="ARBA" id="ARBA00023125"/>
    </source>
</evidence>
<accession>A0ABQ6NRE9</accession>
<evidence type="ECO:0000256" key="3">
    <source>
        <dbReference type="ARBA" id="ARBA00022553"/>
    </source>
</evidence>
<dbReference type="InterPro" id="IPR051552">
    <property type="entry name" value="HptR"/>
</dbReference>
<dbReference type="InterPro" id="IPR018062">
    <property type="entry name" value="HTH_AraC-typ_CS"/>
</dbReference>
<evidence type="ECO:0000259" key="10">
    <source>
        <dbReference type="PROSITE" id="PS50110"/>
    </source>
</evidence>
<feature type="modified residue" description="4-aspartylphosphate" evidence="8">
    <location>
        <position position="55"/>
    </location>
</feature>
<dbReference type="SUPFAM" id="SSF46689">
    <property type="entry name" value="Homeodomain-like"/>
    <property type="match status" value="2"/>
</dbReference>
<dbReference type="PANTHER" id="PTHR42713">
    <property type="entry name" value="HISTIDINE KINASE-RELATED"/>
    <property type="match status" value="1"/>
</dbReference>
<feature type="domain" description="HTH araC/xylS-type" evidence="9">
    <location>
        <begin position="435"/>
        <end position="533"/>
    </location>
</feature>
<dbReference type="Pfam" id="PF00072">
    <property type="entry name" value="Response_reg"/>
    <property type="match status" value="1"/>
</dbReference>
<dbReference type="EMBL" id="BTCL01000019">
    <property type="protein sequence ID" value="GMK47334.1"/>
    <property type="molecule type" value="Genomic_DNA"/>
</dbReference>
<dbReference type="PANTHER" id="PTHR42713:SF3">
    <property type="entry name" value="TRANSCRIPTIONAL REGULATORY PROTEIN HPTR"/>
    <property type="match status" value="1"/>
</dbReference>
<evidence type="ECO:0000256" key="5">
    <source>
        <dbReference type="ARBA" id="ARBA00023015"/>
    </source>
</evidence>
<dbReference type="PROSITE" id="PS50110">
    <property type="entry name" value="RESPONSE_REGULATORY"/>
    <property type="match status" value="1"/>
</dbReference>
<keyword evidence="2" id="KW-0963">Cytoplasm</keyword>
<evidence type="ECO:0000256" key="7">
    <source>
        <dbReference type="ARBA" id="ARBA00023163"/>
    </source>
</evidence>
<sequence>MYRVLLVDDEPLVRNDLRSLLDFRAHGFEICGEAQSAESALDMIEEQRPDVAILDVNMPGMNGVDLNRMIKERYPAVQTIMLSSYDDYDYVRDCLKNGSVDYLLKHRLDKETLLAMLEKAVQAGKLSEAAGGAEESSLFNAGLVRSQIADLARGKAEAARELEGSIRRYGMYPQADLYAAAVLQIVPFLLLTESNTDVQTNRLVQQVVELMQQSLGDARERTAAYVEDGRIAVVFAIRERSEHAAASEAARSMSKLGHALEMYLNLKSIYAVGHVCNSLSQLGASYASAERALDPNAQSAHPNPEQRGKGTRESRVALTIEEQKQLLLAIERLDGQGAQRLIASVFEPLRGLPLHSHAVQMTVSELLHIGDKALKKGNRSPLGTTKDADRLPSRGDLNRLGSVGELEKWLQSFYGVLLVLLKEHHATGSYSRHVSQAIGFILERYSDIVTLELAAGFIGLNASYLSRIFKEETQSTFSEYVNRVRVDAARRLLESGQYTIKQVSDQVGFSTHNYFFKVFKEVTGMTPQAYWNSLGDGKAAAKQSVKYVE</sequence>
<reference evidence="11 12" key="1">
    <citation type="submission" date="2023-05" db="EMBL/GenBank/DDBJ databases">
        <title>Draft genome of Paenibacillus sp. CCS26.</title>
        <authorList>
            <person name="Akita H."/>
            <person name="Shinto Y."/>
            <person name="Kimura Z."/>
        </authorList>
    </citation>
    <scope>NUCLEOTIDE SEQUENCE [LARGE SCALE GENOMIC DNA]</scope>
    <source>
        <strain evidence="11 12">CCS26</strain>
    </source>
</reference>
<dbReference type="CDD" id="cd17536">
    <property type="entry name" value="REC_YesN-like"/>
    <property type="match status" value="1"/>
</dbReference>
<organism evidence="11 12">
    <name type="scientific">Paenibacillus glycanilyticus</name>
    <dbReference type="NCBI Taxonomy" id="126569"/>
    <lineage>
        <taxon>Bacteria</taxon>
        <taxon>Bacillati</taxon>
        <taxon>Bacillota</taxon>
        <taxon>Bacilli</taxon>
        <taxon>Bacillales</taxon>
        <taxon>Paenibacillaceae</taxon>
        <taxon>Paenibacillus</taxon>
    </lineage>
</organism>
<name>A0ABQ6NRE9_9BACL</name>
<evidence type="ECO:0000259" key="9">
    <source>
        <dbReference type="PROSITE" id="PS01124"/>
    </source>
</evidence>